<accession>A0A8H8A0R6</accession>
<evidence type="ECO:0000313" key="1">
    <source>
        <dbReference type="EMBL" id="KAG5462767.1"/>
    </source>
</evidence>
<dbReference type="OrthoDB" id="7318948at2759"/>
<organism evidence="1 2">
    <name type="scientific">Olpidium bornovanus</name>
    <dbReference type="NCBI Taxonomy" id="278681"/>
    <lineage>
        <taxon>Eukaryota</taxon>
        <taxon>Fungi</taxon>
        <taxon>Fungi incertae sedis</taxon>
        <taxon>Olpidiomycota</taxon>
        <taxon>Olpidiomycotina</taxon>
        <taxon>Olpidiomycetes</taxon>
        <taxon>Olpidiales</taxon>
        <taxon>Olpidiaceae</taxon>
        <taxon>Olpidium</taxon>
    </lineage>
</organism>
<name>A0A8H8A0R6_9FUNG</name>
<dbReference type="AlphaFoldDB" id="A0A8H8A0R6"/>
<comment type="caution">
    <text evidence="1">The sequence shown here is derived from an EMBL/GenBank/DDBJ whole genome shotgun (WGS) entry which is preliminary data.</text>
</comment>
<sequence length="214" mass="22734">MLQVRDPALRSRCLAALQVPKVPLDLSRDRFHRPDRDELDGIHATLRRGVANHALGVSGLPPLPAAPKPDPRLAFSSLVLRKILEESHGLPARALCNNAAAAAASGSDNLIATVCAAQAAVYEGANQGEPLDILTALDFPEDAAEKVKITGEYKRRWRSSGARDDDNLIVIGSPDGNIRFASFAQMSELAPLEEHQGAINYGAGGGGMETVLPC</sequence>
<dbReference type="EMBL" id="JAEFCI010001636">
    <property type="protein sequence ID" value="KAG5462767.1"/>
    <property type="molecule type" value="Genomic_DNA"/>
</dbReference>
<proteinExistence type="predicted"/>
<gene>
    <name evidence="1" type="ORF">BJ554DRAFT_3618</name>
</gene>
<evidence type="ECO:0000313" key="2">
    <source>
        <dbReference type="Proteomes" id="UP000673691"/>
    </source>
</evidence>
<keyword evidence="2" id="KW-1185">Reference proteome</keyword>
<dbReference type="Proteomes" id="UP000673691">
    <property type="component" value="Unassembled WGS sequence"/>
</dbReference>
<protein>
    <submittedName>
        <fullName evidence="1">Uncharacterized protein</fullName>
    </submittedName>
</protein>
<reference evidence="1 2" key="1">
    <citation type="journal article" name="Sci. Rep.">
        <title>Genome-scale phylogenetic analyses confirm Olpidium as the closest living zoosporic fungus to the non-flagellated, terrestrial fungi.</title>
        <authorList>
            <person name="Chang Y."/>
            <person name="Rochon D."/>
            <person name="Sekimoto S."/>
            <person name="Wang Y."/>
            <person name="Chovatia M."/>
            <person name="Sandor L."/>
            <person name="Salamov A."/>
            <person name="Grigoriev I.V."/>
            <person name="Stajich J.E."/>
            <person name="Spatafora J.W."/>
        </authorList>
    </citation>
    <scope>NUCLEOTIDE SEQUENCE [LARGE SCALE GENOMIC DNA]</scope>
    <source>
        <strain evidence="1">S191</strain>
    </source>
</reference>